<gene>
    <name evidence="1" type="ORF">SAMN04490355_10869</name>
</gene>
<dbReference type="OrthoDB" id="8442841at2"/>
<dbReference type="Proteomes" id="UP000199520">
    <property type="component" value="Unassembled WGS sequence"/>
</dbReference>
<dbReference type="RefSeq" id="WP_090944417.1">
    <property type="nucleotide sequence ID" value="NZ_FOTS01000086.1"/>
</dbReference>
<protein>
    <recommendedName>
        <fullName evidence="3">DUF4062 domain-containing protein</fullName>
    </recommendedName>
</protein>
<evidence type="ECO:0008006" key="3">
    <source>
        <dbReference type="Google" id="ProtNLM"/>
    </source>
</evidence>
<dbReference type="EMBL" id="FOTS01000086">
    <property type="protein sequence ID" value="SFM35864.1"/>
    <property type="molecule type" value="Genomic_DNA"/>
</dbReference>
<reference evidence="2" key="1">
    <citation type="submission" date="2016-10" db="EMBL/GenBank/DDBJ databases">
        <authorList>
            <person name="Varghese N."/>
            <person name="Submissions S."/>
        </authorList>
    </citation>
    <scope>NUCLEOTIDE SEQUENCE [LARGE SCALE GENOMIC DNA]</scope>
    <source>
        <strain evidence="2">DSM 13327</strain>
    </source>
</reference>
<keyword evidence="2" id="KW-1185">Reference proteome</keyword>
<accession>A0A1I4Q737</accession>
<proteinExistence type="predicted"/>
<evidence type="ECO:0000313" key="1">
    <source>
        <dbReference type="EMBL" id="SFM35864.1"/>
    </source>
</evidence>
<dbReference type="AlphaFoldDB" id="A0A1I4Q737"/>
<organism evidence="1 2">
    <name type="scientific">Pelosinus propionicus DSM 13327</name>
    <dbReference type="NCBI Taxonomy" id="1123291"/>
    <lineage>
        <taxon>Bacteria</taxon>
        <taxon>Bacillati</taxon>
        <taxon>Bacillota</taxon>
        <taxon>Negativicutes</taxon>
        <taxon>Selenomonadales</taxon>
        <taxon>Sporomusaceae</taxon>
        <taxon>Pelosinus</taxon>
    </lineage>
</organism>
<evidence type="ECO:0000313" key="2">
    <source>
        <dbReference type="Proteomes" id="UP000199520"/>
    </source>
</evidence>
<sequence>MATSSKICVMISSRCNDHFPEGDENPTLTEIRKELKQEIESVEIFGKRIFEVWINEESPPRGGTWDSWEVCIEAVKDCDILLVLSNGNAGWAGNSGDIGICHAEMMTGLSLASSKVWIISLGNIAIGESEQDQRNRRFQEYIVSQSLFRGGEVSNVEKLKQRVKEALREALVDLVHRGVRESSKGRFHSGQALDWNRLDFAARQKEMERVCKEAILKRQKSKEIDGNAIISIGGTEILFIPHAIPAALSVSAAKEMVGQPFLKDYMFASLITRKQGGPVHIIACHKTATEAQAIRFLGCPDATVVSAPFGIFVADNIQKIQFVFIMNCRDDANTRHGIQRFFEWLEQTREDILLAKRAKSRAKIVQSIAHENNL</sequence>
<name>A0A1I4Q737_9FIRM</name>